<dbReference type="RefSeq" id="WP_101252962.1">
    <property type="nucleotide sequence ID" value="NZ_PIUM01000036.1"/>
</dbReference>
<evidence type="ECO:0000313" key="8">
    <source>
        <dbReference type="Proteomes" id="UP000233293"/>
    </source>
</evidence>
<organism evidence="7 8">
    <name type="scientific">Telmatospirillum siberiense</name>
    <dbReference type="NCBI Taxonomy" id="382514"/>
    <lineage>
        <taxon>Bacteria</taxon>
        <taxon>Pseudomonadati</taxon>
        <taxon>Pseudomonadota</taxon>
        <taxon>Alphaproteobacteria</taxon>
        <taxon>Rhodospirillales</taxon>
        <taxon>Rhodospirillaceae</taxon>
        <taxon>Telmatospirillum</taxon>
    </lineage>
</organism>
<evidence type="ECO:0000256" key="1">
    <source>
        <dbReference type="ARBA" id="ARBA00007623"/>
    </source>
</evidence>
<dbReference type="InterPro" id="IPR001300">
    <property type="entry name" value="Peptidase_C2_calpain_cat"/>
</dbReference>
<keyword evidence="3 5" id="KW-0378">Hydrolase</keyword>
<evidence type="ECO:0000259" key="6">
    <source>
        <dbReference type="PROSITE" id="PS50203"/>
    </source>
</evidence>
<dbReference type="GO" id="GO:0006508">
    <property type="term" value="P:proteolysis"/>
    <property type="evidence" value="ECO:0007669"/>
    <property type="project" value="UniProtKB-KW"/>
</dbReference>
<dbReference type="PROSITE" id="PS50203">
    <property type="entry name" value="CALPAIN_CAT"/>
    <property type="match status" value="1"/>
</dbReference>
<evidence type="ECO:0000256" key="4">
    <source>
        <dbReference type="ARBA" id="ARBA00022807"/>
    </source>
</evidence>
<dbReference type="OrthoDB" id="7325981at2"/>
<evidence type="ECO:0000256" key="3">
    <source>
        <dbReference type="ARBA" id="ARBA00022801"/>
    </source>
</evidence>
<accession>A0A2N3PP96</accession>
<keyword evidence="8" id="KW-1185">Reference proteome</keyword>
<dbReference type="InterPro" id="IPR022684">
    <property type="entry name" value="Calpain_cysteine_protease"/>
</dbReference>
<feature type="domain" description="Calpain catalytic" evidence="6">
    <location>
        <begin position="25"/>
        <end position="251"/>
    </location>
</feature>
<reference evidence="8" key="1">
    <citation type="submission" date="2017-12" db="EMBL/GenBank/DDBJ databases">
        <title>Draft genome sequence of Telmatospirillum siberiense 26-4b1T, an acidotolerant peatland alphaproteobacterium potentially involved in sulfur cycling.</title>
        <authorList>
            <person name="Hausmann B."/>
            <person name="Pjevac P."/>
            <person name="Schreck K."/>
            <person name="Herbold C.W."/>
            <person name="Daims H."/>
            <person name="Wagner M."/>
            <person name="Pester M."/>
            <person name="Loy A."/>
        </authorList>
    </citation>
    <scope>NUCLEOTIDE SEQUENCE [LARGE SCALE GENOMIC DNA]</scope>
    <source>
        <strain evidence="8">26-4b1</strain>
    </source>
</reference>
<dbReference type="Proteomes" id="UP000233293">
    <property type="component" value="Unassembled WGS sequence"/>
</dbReference>
<dbReference type="PANTHER" id="PTHR10183">
    <property type="entry name" value="CALPAIN"/>
    <property type="match status" value="1"/>
</dbReference>
<dbReference type="AlphaFoldDB" id="A0A2N3PP96"/>
<gene>
    <name evidence="7" type="ORF">CWS72_22830</name>
</gene>
<name>A0A2N3PP96_9PROT</name>
<dbReference type="Pfam" id="PF00648">
    <property type="entry name" value="Peptidase_C2"/>
    <property type="match status" value="1"/>
</dbReference>
<protein>
    <recommendedName>
        <fullName evidence="6">Calpain catalytic domain-containing protein</fullName>
    </recommendedName>
</protein>
<dbReference type="EMBL" id="PIUM01000036">
    <property type="protein sequence ID" value="PKU22194.1"/>
    <property type="molecule type" value="Genomic_DNA"/>
</dbReference>
<feature type="active site" evidence="5">
    <location>
        <position position="213"/>
    </location>
</feature>
<evidence type="ECO:0000313" key="7">
    <source>
        <dbReference type="EMBL" id="PKU22194.1"/>
    </source>
</evidence>
<feature type="active site" evidence="5">
    <location>
        <position position="35"/>
    </location>
</feature>
<keyword evidence="4 5" id="KW-0788">Thiol protease</keyword>
<comment type="similarity">
    <text evidence="1">Belongs to the peptidase C2 family.</text>
</comment>
<evidence type="ECO:0000256" key="2">
    <source>
        <dbReference type="ARBA" id="ARBA00022670"/>
    </source>
</evidence>
<dbReference type="SUPFAM" id="SSF54001">
    <property type="entry name" value="Cysteine proteinases"/>
    <property type="match status" value="1"/>
</dbReference>
<keyword evidence="2 5" id="KW-0645">Protease</keyword>
<feature type="active site" evidence="5">
    <location>
        <position position="234"/>
    </location>
</feature>
<comment type="caution">
    <text evidence="7">The sequence shown here is derived from an EMBL/GenBank/DDBJ whole genome shotgun (WGS) entry which is preliminary data.</text>
</comment>
<evidence type="ECO:0000256" key="5">
    <source>
        <dbReference type="PROSITE-ProRule" id="PRU00239"/>
    </source>
</evidence>
<proteinExistence type="inferred from homology"/>
<dbReference type="InterPro" id="IPR038765">
    <property type="entry name" value="Papain-like_cys_pep_sf"/>
</dbReference>
<dbReference type="PANTHER" id="PTHR10183:SF379">
    <property type="entry name" value="CALPAIN-5"/>
    <property type="match status" value="1"/>
</dbReference>
<dbReference type="GO" id="GO:0004198">
    <property type="term" value="F:calcium-dependent cysteine-type endopeptidase activity"/>
    <property type="evidence" value="ECO:0007669"/>
    <property type="project" value="InterPro"/>
</dbReference>
<sequence>MIKNIFKTVYTDKHLYGRSRKPEASDIAQGKLGDCYFLAPLGSLAAQQPDKIQDAIKYDAQTQTFAVTLYGYGPNNQAVPIKVVVDQADLRGDRAIGVDGTQSHGGDLPLWPEVMECAYAKFSAGVGSKETIDQELRDIGNGGDPCSVFYVLTGKDGQAFSADQLRDKQKAFSELHDALQAHRPVVLNTNGMKDNARDGLVKGEWSETRRSGHAYMVEAVALDRRGNVMVTVRNPWGTNADAAQGVDTNAPTVQVKLNQIVENGHLNNIEIGPLPAPRPAMVAASNAWAGIPAMAAADPAPEDDVPAFSMG</sequence>